<evidence type="ECO:0000259" key="1">
    <source>
        <dbReference type="Pfam" id="PF07727"/>
    </source>
</evidence>
<comment type="caution">
    <text evidence="2">The sequence shown here is derived from an EMBL/GenBank/DDBJ whole genome shotgun (WGS) entry which is preliminary data.</text>
</comment>
<reference evidence="2" key="1">
    <citation type="journal article" date="2022" name="Int. J. Mol. Sci.">
        <title>Draft Genome of Tanacetum Coccineum: Genomic Comparison of Closely Related Tanacetum-Family Plants.</title>
        <authorList>
            <person name="Yamashiro T."/>
            <person name="Shiraishi A."/>
            <person name="Nakayama K."/>
            <person name="Satake H."/>
        </authorList>
    </citation>
    <scope>NUCLEOTIDE SEQUENCE</scope>
</reference>
<dbReference type="InterPro" id="IPR012337">
    <property type="entry name" value="RNaseH-like_sf"/>
</dbReference>
<accession>A0ABQ4YD89</accession>
<dbReference type="PANTHER" id="PTHR11439">
    <property type="entry name" value="GAG-POL-RELATED RETROTRANSPOSON"/>
    <property type="match status" value="1"/>
</dbReference>
<keyword evidence="3" id="KW-1185">Reference proteome</keyword>
<dbReference type="EMBL" id="BQNB010010300">
    <property type="protein sequence ID" value="GJS75395.1"/>
    <property type="molecule type" value="Genomic_DNA"/>
</dbReference>
<evidence type="ECO:0000313" key="3">
    <source>
        <dbReference type="Proteomes" id="UP001151760"/>
    </source>
</evidence>
<proteinExistence type="predicted"/>
<dbReference type="PANTHER" id="PTHR11439:SF495">
    <property type="entry name" value="REVERSE TRANSCRIPTASE, RNA-DEPENDENT DNA POLYMERASE-RELATED"/>
    <property type="match status" value="1"/>
</dbReference>
<dbReference type="InterPro" id="IPR043502">
    <property type="entry name" value="DNA/RNA_pol_sf"/>
</dbReference>
<gene>
    <name evidence="2" type="ORF">Tco_0725276</name>
</gene>
<dbReference type="SUPFAM" id="SSF53098">
    <property type="entry name" value="Ribonuclease H-like"/>
    <property type="match status" value="1"/>
</dbReference>
<feature type="domain" description="Reverse transcriptase Ty1/copia-type" evidence="1">
    <location>
        <begin position="330"/>
        <end position="467"/>
    </location>
</feature>
<dbReference type="SUPFAM" id="SSF56672">
    <property type="entry name" value="DNA/RNA polymerases"/>
    <property type="match status" value="1"/>
</dbReference>
<organism evidence="2 3">
    <name type="scientific">Tanacetum coccineum</name>
    <dbReference type="NCBI Taxonomy" id="301880"/>
    <lineage>
        <taxon>Eukaryota</taxon>
        <taxon>Viridiplantae</taxon>
        <taxon>Streptophyta</taxon>
        <taxon>Embryophyta</taxon>
        <taxon>Tracheophyta</taxon>
        <taxon>Spermatophyta</taxon>
        <taxon>Magnoliopsida</taxon>
        <taxon>eudicotyledons</taxon>
        <taxon>Gunneridae</taxon>
        <taxon>Pentapetalae</taxon>
        <taxon>asterids</taxon>
        <taxon>campanulids</taxon>
        <taxon>Asterales</taxon>
        <taxon>Asteraceae</taxon>
        <taxon>Asteroideae</taxon>
        <taxon>Anthemideae</taxon>
        <taxon>Anthemidinae</taxon>
        <taxon>Tanacetum</taxon>
    </lineage>
</organism>
<dbReference type="Proteomes" id="UP001151760">
    <property type="component" value="Unassembled WGS sequence"/>
</dbReference>
<dbReference type="Gene3D" id="3.30.420.10">
    <property type="entry name" value="Ribonuclease H-like superfamily/Ribonuclease H"/>
    <property type="match status" value="1"/>
</dbReference>
<name>A0ABQ4YD89_9ASTR</name>
<protein>
    <submittedName>
        <fullName evidence="2">Retrovirus-related pol polyprotein from transposon TNT 1-94</fullName>
    </submittedName>
</protein>
<evidence type="ECO:0000313" key="2">
    <source>
        <dbReference type="EMBL" id="GJS75395.1"/>
    </source>
</evidence>
<dbReference type="InterPro" id="IPR013103">
    <property type="entry name" value="RVT_2"/>
</dbReference>
<sequence>MLSKYDIVTGLPKLKFVKDHLCSSCEFEKAKHNSFKTKTTPSSKIRLQVLHMDLCGPMRVESFNGKKYVLVIVDDYSRYTWTRFLRSKDETPKVLINFLKLVERGLHAQVYNKRTRLIVETIHVKFNDLPLMASDNVSSDPVPQRSTTALKQVSLSPGPQSQENVPHAAETVTTSNEPDLLFSLMFIELLNETTSVVSKSSVVHAADAPDQQQQQNTTLFTSTTIAADTPSLNIQTTPVTTSQAPTVTANENINQAETHKENAQVNEDEFINIFSTPVHEQGETSFCYVDSSNMHTFYQRHPSEHRRTRDHPLEQVIGNPSQSIRTRFDRPLCKNVINMKWLWKNKRDEENTVIHNKARPVAKGYSQKEGIYFEESFAPVARLEAIRLFFAYDVHKSFPVYQMDVKTTFLNGPLKKEVYVNQPYGFVDPHHPDKVYHLKKALYGIKQAPRAWYDDFSNFLVSKGFSKGAEMLFWNQIHQSTCGIFINQAKYAQEILKKHGMTSCDSTSTPMATKHLDADLSGTPIDQTKYRSMVGALMYVIASRPDIVHVTCYYARYQARPTEKHLKEVKWIFRYLKNTINIGLWYSKDTDFELTAFSYSDHAGCHNTRKSTSGGIQFLGGDKLVSWSSKKQDCTSVSSAEVEYVSLSACCAQVLWMRTQLTDYGFHFYKIPMYCDSKAAIAISCNPI</sequence>
<dbReference type="InterPro" id="IPR036397">
    <property type="entry name" value="RNaseH_sf"/>
</dbReference>
<dbReference type="Pfam" id="PF07727">
    <property type="entry name" value="RVT_2"/>
    <property type="match status" value="1"/>
</dbReference>
<reference evidence="2" key="2">
    <citation type="submission" date="2022-01" db="EMBL/GenBank/DDBJ databases">
        <authorList>
            <person name="Yamashiro T."/>
            <person name="Shiraishi A."/>
            <person name="Satake H."/>
            <person name="Nakayama K."/>
        </authorList>
    </citation>
    <scope>NUCLEOTIDE SEQUENCE</scope>
</reference>
<dbReference type="CDD" id="cd09272">
    <property type="entry name" value="RNase_HI_RT_Ty1"/>
    <property type="match status" value="1"/>
</dbReference>